<protein>
    <submittedName>
        <fullName evidence="2">Uncharacterized protein</fullName>
    </submittedName>
</protein>
<gene>
    <name evidence="1" type="ORF">FKW44_009555</name>
    <name evidence="2" type="ORF">FKW44_011479</name>
</gene>
<dbReference type="Proteomes" id="UP000595437">
    <property type="component" value="Chromosome 6"/>
</dbReference>
<reference evidence="2" key="2">
    <citation type="journal article" name="Sci. Data">
        <title>Chromosome-scale genome assembly of the sea louse Caligus rogercresseyi by SMRT sequencing and Hi-C analysis.</title>
        <authorList>
            <person name="Gallardo-Escarate C."/>
            <person name="Valenzuela-Munoz V."/>
            <person name="Nunez-Acuna G."/>
            <person name="Valenzuela-Miranda D."/>
            <person name="Goncalves A.T."/>
            <person name="Escobar-Sepulveda H."/>
            <person name="Liachko I."/>
            <person name="Nelson B."/>
            <person name="Roberts S."/>
            <person name="Warren W."/>
        </authorList>
    </citation>
    <scope>NUCLEOTIDE SEQUENCE</scope>
    <source>
        <tissue evidence="2">Whole tissue</tissue>
    </source>
</reference>
<dbReference type="Proteomes" id="UP000595437">
    <property type="component" value="Chromosome 7"/>
</dbReference>
<dbReference type="EMBL" id="CP045896">
    <property type="protein sequence ID" value="QQP50467.1"/>
    <property type="molecule type" value="Genomic_DNA"/>
</dbReference>
<dbReference type="EMBL" id="CP045895">
    <property type="protein sequence ID" value="QQP49042.1"/>
    <property type="molecule type" value="Genomic_DNA"/>
</dbReference>
<evidence type="ECO:0000313" key="2">
    <source>
        <dbReference type="EMBL" id="QQP50467.1"/>
    </source>
</evidence>
<sequence>MRKRKRERHMKRKRSEEEMQILQQNIILDHCYSVGDESTCKRKSIENAKTIEYMANKLRIVQTHSSLYKKEI</sequence>
<proteinExistence type="predicted"/>
<feature type="non-terminal residue" evidence="2">
    <location>
        <position position="72"/>
    </location>
</feature>
<keyword evidence="3" id="KW-1185">Reference proteome</keyword>
<accession>A0A7T8HIE1</accession>
<name>A0A7T8HIE1_CALRO</name>
<dbReference type="AlphaFoldDB" id="A0A7T8HIE1"/>
<evidence type="ECO:0000313" key="1">
    <source>
        <dbReference type="EMBL" id="QQP49042.1"/>
    </source>
</evidence>
<reference evidence="3" key="1">
    <citation type="submission" date="2021-01" db="EMBL/GenBank/DDBJ databases">
        <title>Caligus Genome Assembly.</title>
        <authorList>
            <person name="Gallardo-Escarate C."/>
        </authorList>
    </citation>
    <scope>NUCLEOTIDE SEQUENCE [LARGE SCALE GENOMIC DNA]</scope>
</reference>
<organism evidence="2 3">
    <name type="scientific">Caligus rogercresseyi</name>
    <name type="common">Sea louse</name>
    <dbReference type="NCBI Taxonomy" id="217165"/>
    <lineage>
        <taxon>Eukaryota</taxon>
        <taxon>Metazoa</taxon>
        <taxon>Ecdysozoa</taxon>
        <taxon>Arthropoda</taxon>
        <taxon>Crustacea</taxon>
        <taxon>Multicrustacea</taxon>
        <taxon>Hexanauplia</taxon>
        <taxon>Copepoda</taxon>
        <taxon>Siphonostomatoida</taxon>
        <taxon>Caligidae</taxon>
        <taxon>Caligus</taxon>
    </lineage>
</organism>
<evidence type="ECO:0000313" key="3">
    <source>
        <dbReference type="Proteomes" id="UP000595437"/>
    </source>
</evidence>